<dbReference type="GO" id="GO:0005886">
    <property type="term" value="C:plasma membrane"/>
    <property type="evidence" value="ECO:0007669"/>
    <property type="project" value="UniProtKB-SubCell"/>
</dbReference>
<keyword evidence="4" id="KW-0433">Leucine-rich repeat</keyword>
<proteinExistence type="inferred from homology"/>
<keyword evidence="9" id="KW-0472">Membrane</keyword>
<keyword evidence="6 12" id="KW-0732">Signal</keyword>
<evidence type="ECO:0000256" key="6">
    <source>
        <dbReference type="ARBA" id="ARBA00022729"/>
    </source>
</evidence>
<dbReference type="Proteomes" id="UP001054252">
    <property type="component" value="Unassembled WGS sequence"/>
</dbReference>
<dbReference type="SMART" id="SM00369">
    <property type="entry name" value="LRR_TYP"/>
    <property type="match status" value="10"/>
</dbReference>
<dbReference type="FunFam" id="3.80.10.10:FF:000111">
    <property type="entry name" value="LRR receptor-like serine/threonine-protein kinase ERECTA"/>
    <property type="match status" value="1"/>
</dbReference>
<evidence type="ECO:0000256" key="9">
    <source>
        <dbReference type="ARBA" id="ARBA00023136"/>
    </source>
</evidence>
<protein>
    <recommendedName>
        <fullName evidence="13">Leucine-rich repeat-containing N-terminal plant-type domain-containing protein</fullName>
    </recommendedName>
</protein>
<dbReference type="EMBL" id="BPVZ01000059">
    <property type="protein sequence ID" value="GKV22026.1"/>
    <property type="molecule type" value="Genomic_DNA"/>
</dbReference>
<evidence type="ECO:0000256" key="4">
    <source>
        <dbReference type="ARBA" id="ARBA00022614"/>
    </source>
</evidence>
<keyword evidence="5" id="KW-0812">Transmembrane</keyword>
<gene>
    <name evidence="14" type="ORF">SLEP1_g31928</name>
</gene>
<keyword evidence="10" id="KW-0675">Receptor</keyword>
<keyword evidence="8" id="KW-1133">Transmembrane helix</keyword>
<feature type="domain" description="Leucine-rich repeat-containing N-terminal plant-type" evidence="13">
    <location>
        <begin position="23"/>
        <end position="63"/>
    </location>
</feature>
<comment type="caution">
    <text evidence="14">The sequence shown here is derived from an EMBL/GenBank/DDBJ whole genome shotgun (WGS) entry which is preliminary data.</text>
</comment>
<name>A0AAV5KBT0_9ROSI</name>
<evidence type="ECO:0000256" key="10">
    <source>
        <dbReference type="ARBA" id="ARBA00023170"/>
    </source>
</evidence>
<dbReference type="InterPro" id="IPR003591">
    <property type="entry name" value="Leu-rich_rpt_typical-subtyp"/>
</dbReference>
<keyword evidence="3" id="KW-1003">Cell membrane</keyword>
<dbReference type="Pfam" id="PF13855">
    <property type="entry name" value="LRR_8"/>
    <property type="match status" value="3"/>
</dbReference>
<dbReference type="PROSITE" id="PS51450">
    <property type="entry name" value="LRR"/>
    <property type="match status" value="2"/>
</dbReference>
<evidence type="ECO:0000256" key="5">
    <source>
        <dbReference type="ARBA" id="ARBA00022692"/>
    </source>
</evidence>
<dbReference type="InterPro" id="IPR013210">
    <property type="entry name" value="LRR_N_plant-typ"/>
</dbReference>
<evidence type="ECO:0000256" key="3">
    <source>
        <dbReference type="ARBA" id="ARBA00022475"/>
    </source>
</evidence>
<evidence type="ECO:0000256" key="1">
    <source>
        <dbReference type="ARBA" id="ARBA00004251"/>
    </source>
</evidence>
<evidence type="ECO:0000256" key="7">
    <source>
        <dbReference type="ARBA" id="ARBA00022737"/>
    </source>
</evidence>
<dbReference type="FunFam" id="3.80.10.10:FF:000095">
    <property type="entry name" value="LRR receptor-like serine/threonine-protein kinase GSO1"/>
    <property type="match status" value="1"/>
</dbReference>
<evidence type="ECO:0000256" key="12">
    <source>
        <dbReference type="SAM" id="SignalP"/>
    </source>
</evidence>
<accession>A0AAV5KBT0</accession>
<evidence type="ECO:0000256" key="8">
    <source>
        <dbReference type="ARBA" id="ARBA00022989"/>
    </source>
</evidence>
<keyword evidence="7" id="KW-0677">Repeat</keyword>
<evidence type="ECO:0000313" key="14">
    <source>
        <dbReference type="EMBL" id="GKV22026.1"/>
    </source>
</evidence>
<dbReference type="Pfam" id="PF13516">
    <property type="entry name" value="LRR_6"/>
    <property type="match status" value="1"/>
</dbReference>
<dbReference type="AlphaFoldDB" id="A0AAV5KBT0"/>
<feature type="chain" id="PRO_5043551513" description="Leucine-rich repeat-containing N-terminal plant-type domain-containing protein" evidence="12">
    <location>
        <begin position="17"/>
        <end position="937"/>
    </location>
</feature>
<dbReference type="FunFam" id="3.80.10.10:FF:000041">
    <property type="entry name" value="LRR receptor-like serine/threonine-protein kinase ERECTA"/>
    <property type="match status" value="1"/>
</dbReference>
<dbReference type="Pfam" id="PF08263">
    <property type="entry name" value="LRRNT_2"/>
    <property type="match status" value="1"/>
</dbReference>
<comment type="subcellular location">
    <subcellularLocation>
        <location evidence="1">Cell membrane</location>
        <topology evidence="1">Single-pass type I membrane protein</topology>
    </subcellularLocation>
</comment>
<evidence type="ECO:0000259" key="13">
    <source>
        <dbReference type="Pfam" id="PF08263"/>
    </source>
</evidence>
<dbReference type="SUPFAM" id="SSF52058">
    <property type="entry name" value="L domain-like"/>
    <property type="match status" value="3"/>
</dbReference>
<evidence type="ECO:0000256" key="2">
    <source>
        <dbReference type="ARBA" id="ARBA00009592"/>
    </source>
</evidence>
<reference evidence="14 15" key="1">
    <citation type="journal article" date="2021" name="Commun. Biol.">
        <title>The genome of Shorea leprosula (Dipterocarpaceae) highlights the ecological relevance of drought in aseasonal tropical rainforests.</title>
        <authorList>
            <person name="Ng K.K.S."/>
            <person name="Kobayashi M.J."/>
            <person name="Fawcett J.A."/>
            <person name="Hatakeyama M."/>
            <person name="Paape T."/>
            <person name="Ng C.H."/>
            <person name="Ang C.C."/>
            <person name="Tnah L.H."/>
            <person name="Lee C.T."/>
            <person name="Nishiyama T."/>
            <person name="Sese J."/>
            <person name="O'Brien M.J."/>
            <person name="Copetti D."/>
            <person name="Mohd Noor M.I."/>
            <person name="Ong R.C."/>
            <person name="Putra M."/>
            <person name="Sireger I.Z."/>
            <person name="Indrioko S."/>
            <person name="Kosugi Y."/>
            <person name="Izuno A."/>
            <person name="Isagi Y."/>
            <person name="Lee S.L."/>
            <person name="Shimizu K.K."/>
        </authorList>
    </citation>
    <scope>NUCLEOTIDE SEQUENCE [LARGE SCALE GENOMIC DNA]</scope>
    <source>
        <strain evidence="14">214</strain>
    </source>
</reference>
<organism evidence="14 15">
    <name type="scientific">Rubroshorea leprosula</name>
    <dbReference type="NCBI Taxonomy" id="152421"/>
    <lineage>
        <taxon>Eukaryota</taxon>
        <taxon>Viridiplantae</taxon>
        <taxon>Streptophyta</taxon>
        <taxon>Embryophyta</taxon>
        <taxon>Tracheophyta</taxon>
        <taxon>Spermatophyta</taxon>
        <taxon>Magnoliopsida</taxon>
        <taxon>eudicotyledons</taxon>
        <taxon>Gunneridae</taxon>
        <taxon>Pentapetalae</taxon>
        <taxon>rosids</taxon>
        <taxon>malvids</taxon>
        <taxon>Malvales</taxon>
        <taxon>Dipterocarpaceae</taxon>
        <taxon>Rubroshorea</taxon>
    </lineage>
</organism>
<comment type="similarity">
    <text evidence="2">Belongs to the RLP family.</text>
</comment>
<dbReference type="InterPro" id="IPR046956">
    <property type="entry name" value="RLP23-like"/>
</dbReference>
<dbReference type="PANTHER" id="PTHR48061:SF20">
    <property type="entry name" value="LEUCINE-RICH REPEAT RECEPTOR PROTEIN KINASE MSP1-LIKE"/>
    <property type="match status" value="1"/>
</dbReference>
<keyword evidence="15" id="KW-1185">Reference proteome</keyword>
<evidence type="ECO:0000256" key="11">
    <source>
        <dbReference type="ARBA" id="ARBA00023180"/>
    </source>
</evidence>
<feature type="signal peptide" evidence="12">
    <location>
        <begin position="1"/>
        <end position="16"/>
    </location>
</feature>
<keyword evidence="11" id="KW-0325">Glycoprotein</keyword>
<evidence type="ECO:0000313" key="15">
    <source>
        <dbReference type="Proteomes" id="UP001054252"/>
    </source>
</evidence>
<sequence>MLLLAIIFLQINVGLAFGHCQSDQQELLLQLKNRLRFNPDVSLKLVKWNQSLDCCMWEGVTCDVRGRVIDLDLSNERIFDGIDKSSSLFNLQHLQSLNLANNSFSFIAPSQFDKLSNLRHLNLSNAGFYGQIPLEISRLTSLVTLDLSTNFHLELKLENPNLVMLVQNLKELRHLYLDGINISTPGKEWCQALSSLSNLKVLSMSNCHLSSSIDSSLSKLQSLSVIRLDGNNLFGPFPEKIFQVRTLKTLDLSGNPLLEGSLIEFLPTSSLETLLLNGTHFGGTLPKSIGNLGRLSRIDLAGCHFNGTIPEAMANLTQLVLLDFSSNNFSGPIPSFSLAKNLTHLNLAHNQLTGSILSIEWSSLSKLVIIDLRDNALNGTLPATLFGIPSLQSLVLSQNQFTGGLHEPPELASTALHSLELDNNMLVGPFPMNLSTLDLSFNSLSINATISDPVSVSQIQTLKLASCKLKRFPNFLEEQPKLSILDLSANQIDGEIPNWVWTSLSLDYLNLSHNSLVNSQGPCRLRVLLYYSSNNFNSTIQFYSSSSTISFILLSNNSLRGSIPESICGAANLQVLDLSNNYLNGSIPQCLNEMESLKVLGLSRNNLNGNISDKFSSNCLLQTLNLDGNHLEGKVPRSLANCAMLEVLDLGNNQINYTFPCHLKNMSNLRVLTWKAMMVASDELKVLVLEDNVRLDLDHSYGISKRCYGNHFTRKPGLCRDSEGCYGSTRNTQICRGSEGCYGSTRNAQIYKALHGYDALRSDVESGNNNFSQGIYYQYAASITIKGCETRLVKIISLLISIDFSCNKFEGQIPEVLGEFRALYALNLSHNGFTGLIPSSLGNLLHLESLDFSSNNLNGEIPQQLDNLNFLAVLNLSHNQLEGRIPSGRQLQTFSEDSFRDNKGLCGMPLKENCSLNVLPPSKDKHLDMEGILTGTS</sequence>
<dbReference type="InterPro" id="IPR032675">
    <property type="entry name" value="LRR_dom_sf"/>
</dbReference>
<dbReference type="PANTHER" id="PTHR48061">
    <property type="entry name" value="LEUCINE-RICH REPEAT RECEPTOR PROTEIN KINASE EMS1-LIKE-RELATED"/>
    <property type="match status" value="1"/>
</dbReference>
<dbReference type="Pfam" id="PF00560">
    <property type="entry name" value="LRR_1"/>
    <property type="match status" value="7"/>
</dbReference>
<dbReference type="InterPro" id="IPR001611">
    <property type="entry name" value="Leu-rich_rpt"/>
</dbReference>
<dbReference type="Gene3D" id="3.80.10.10">
    <property type="entry name" value="Ribonuclease Inhibitor"/>
    <property type="match status" value="7"/>
</dbReference>